<comment type="caution">
    <text evidence="9">The sequence shown here is derived from an EMBL/GenBank/DDBJ whole genome shotgun (WGS) entry which is preliminary data.</text>
</comment>
<comment type="subcellular location">
    <subcellularLocation>
        <location evidence="1 7">Nucleus</location>
    </subcellularLocation>
</comment>
<dbReference type="InterPro" id="IPR014854">
    <property type="entry name" value="Nse4_C"/>
</dbReference>
<evidence type="ECO:0000256" key="7">
    <source>
        <dbReference type="RuleBase" id="RU365071"/>
    </source>
</evidence>
<evidence type="ECO:0000256" key="6">
    <source>
        <dbReference type="ARBA" id="ARBA00023242"/>
    </source>
</evidence>
<dbReference type="GO" id="GO:0005634">
    <property type="term" value="C:nucleus"/>
    <property type="evidence" value="ECO:0007669"/>
    <property type="project" value="UniProtKB-SubCell"/>
</dbReference>
<feature type="domain" description="Non-structural maintenance of chromosome element 4 C-terminal" evidence="8">
    <location>
        <begin position="24"/>
        <end position="104"/>
    </location>
</feature>
<keyword evidence="3 7" id="KW-0227">DNA damage</keyword>
<dbReference type="GO" id="GO:0006310">
    <property type="term" value="P:DNA recombination"/>
    <property type="evidence" value="ECO:0007669"/>
    <property type="project" value="UniProtKB-UniRule"/>
</dbReference>
<comment type="subunit">
    <text evidence="7">Component of the SMC5-SMC6 complex.</text>
</comment>
<dbReference type="PANTHER" id="PTHR16140">
    <property type="entry name" value="NON-STRUCTURAL MAINTENANCE OF CHROMOSOMES ELEMENT 4"/>
    <property type="match status" value="1"/>
</dbReference>
<dbReference type="PANTHER" id="PTHR16140:SF0">
    <property type="entry name" value="NON-STRUCTURAL MAINTENANCE OF CHROMOSOMES ELEMENT 4"/>
    <property type="match status" value="1"/>
</dbReference>
<dbReference type="AlphaFoldDB" id="A0A409WLP2"/>
<evidence type="ECO:0000256" key="1">
    <source>
        <dbReference type="ARBA" id="ARBA00004123"/>
    </source>
</evidence>
<keyword evidence="4 7" id="KW-0233">DNA recombination</keyword>
<evidence type="ECO:0000256" key="5">
    <source>
        <dbReference type="ARBA" id="ARBA00023204"/>
    </source>
</evidence>
<dbReference type="EMBL" id="NHYD01003376">
    <property type="protein sequence ID" value="PPQ79381.1"/>
    <property type="molecule type" value="Genomic_DNA"/>
</dbReference>
<dbReference type="InterPro" id="IPR027786">
    <property type="entry name" value="Nse4/EID"/>
</dbReference>
<evidence type="ECO:0000256" key="3">
    <source>
        <dbReference type="ARBA" id="ARBA00022763"/>
    </source>
</evidence>
<evidence type="ECO:0000256" key="2">
    <source>
        <dbReference type="ARBA" id="ARBA00008997"/>
    </source>
</evidence>
<evidence type="ECO:0000256" key="4">
    <source>
        <dbReference type="ARBA" id="ARBA00023172"/>
    </source>
</evidence>
<dbReference type="GO" id="GO:0006281">
    <property type="term" value="P:DNA repair"/>
    <property type="evidence" value="ECO:0007669"/>
    <property type="project" value="UniProtKB-UniRule"/>
</dbReference>
<dbReference type="OrthoDB" id="361242at2759"/>
<comment type="similarity">
    <text evidence="2 7">Belongs to the NSE4 family.</text>
</comment>
<reference evidence="9 10" key="1">
    <citation type="journal article" date="2018" name="Evol. Lett.">
        <title>Horizontal gene cluster transfer increased hallucinogenic mushroom diversity.</title>
        <authorList>
            <person name="Reynolds H.T."/>
            <person name="Vijayakumar V."/>
            <person name="Gluck-Thaler E."/>
            <person name="Korotkin H.B."/>
            <person name="Matheny P.B."/>
            <person name="Slot J.C."/>
        </authorList>
    </citation>
    <scope>NUCLEOTIDE SEQUENCE [LARGE SCALE GENOMIC DNA]</scope>
    <source>
        <strain evidence="9 10">2631</strain>
    </source>
</reference>
<organism evidence="9 10">
    <name type="scientific">Psilocybe cyanescens</name>
    <dbReference type="NCBI Taxonomy" id="93625"/>
    <lineage>
        <taxon>Eukaryota</taxon>
        <taxon>Fungi</taxon>
        <taxon>Dikarya</taxon>
        <taxon>Basidiomycota</taxon>
        <taxon>Agaricomycotina</taxon>
        <taxon>Agaricomycetes</taxon>
        <taxon>Agaricomycetidae</taxon>
        <taxon>Agaricales</taxon>
        <taxon>Agaricineae</taxon>
        <taxon>Strophariaceae</taxon>
        <taxon>Psilocybe</taxon>
    </lineage>
</organism>
<comment type="function">
    <text evidence="7">Component of the SMC5-SMC6 complex, that promotes sister chromatid alignment after DNA damage and facilitates double-stranded DNA breaks (DSBs) repair via homologous recombination between sister chromatids.</text>
</comment>
<dbReference type="InParanoid" id="A0A409WLP2"/>
<keyword evidence="10" id="KW-1185">Reference proteome</keyword>
<proteinExistence type="inferred from homology"/>
<dbReference type="Proteomes" id="UP000283269">
    <property type="component" value="Unassembled WGS sequence"/>
</dbReference>
<dbReference type="Pfam" id="PF08743">
    <property type="entry name" value="Nse4_C"/>
    <property type="match status" value="1"/>
</dbReference>
<accession>A0A409WLP2</accession>
<dbReference type="GO" id="GO:0030915">
    <property type="term" value="C:Smc5-Smc6 complex"/>
    <property type="evidence" value="ECO:0007669"/>
    <property type="project" value="UniProtKB-UniRule"/>
</dbReference>
<evidence type="ECO:0000259" key="8">
    <source>
        <dbReference type="Pfam" id="PF08743"/>
    </source>
</evidence>
<dbReference type="STRING" id="93625.A0A409WLP2"/>
<evidence type="ECO:0000313" key="10">
    <source>
        <dbReference type="Proteomes" id="UP000283269"/>
    </source>
</evidence>
<sequence>MLLIFARSFLRSILEHFEVYIHNPINLFKCVINPQNFAQSVENVFNLSFLIRDGRCSLKLVTESLSYEPGHEEHAECLKRRQMVLELDMETWKVQISALPLTSSSVRQFDRCGSQRAIQVFNITESFIPQRAPAQTGFGDKCMVD</sequence>
<gene>
    <name evidence="9" type="ORF">CVT25_002651</name>
</gene>
<evidence type="ECO:0000313" key="9">
    <source>
        <dbReference type="EMBL" id="PPQ79381.1"/>
    </source>
</evidence>
<name>A0A409WLP2_PSICY</name>
<protein>
    <recommendedName>
        <fullName evidence="7">Non-structural maintenance of chromosomes element 4</fullName>
    </recommendedName>
</protein>
<keyword evidence="6 7" id="KW-0539">Nucleus</keyword>
<keyword evidence="5 7" id="KW-0234">DNA repair</keyword>